<dbReference type="InterPro" id="IPR029063">
    <property type="entry name" value="SAM-dependent_MTases_sf"/>
</dbReference>
<dbReference type="PANTHER" id="PTHR14614:SF109">
    <property type="entry name" value="RIBOSOMAL LYSINE N-METHYLTRANSFERASE 5"/>
    <property type="match status" value="1"/>
</dbReference>
<dbReference type="InterPro" id="IPR019410">
    <property type="entry name" value="Methyltransf_16"/>
</dbReference>
<dbReference type="Pfam" id="PF10294">
    <property type="entry name" value="Methyltransf_16"/>
    <property type="match status" value="1"/>
</dbReference>
<dbReference type="SUPFAM" id="SSF53335">
    <property type="entry name" value="S-adenosyl-L-methionine-dependent methyltransferases"/>
    <property type="match status" value="1"/>
</dbReference>
<accession>A0A9W8BNQ9</accession>
<comment type="caution">
    <text evidence="1">The sequence shown here is derived from an EMBL/GenBank/DDBJ whole genome shotgun (WGS) entry which is preliminary data.</text>
</comment>
<gene>
    <name evidence="1" type="primary">EFM6</name>
    <name evidence="1" type="ORF">H4R26_000487</name>
</gene>
<sequence length="216" mass="23819">MDYAGYVEYELEISRASASPVRVLQDVTGSMRCGVGSTVWDAALVVAKYIERQTDEGKLDLRGKTVLELGSGTGLVGIAIGRLHPKSHVVVTDKQELVGLLERNIALNSASDNTRAEKLDWRETDKAGANVAPDVIVVSDGIWDKDLHQPLADTLARLAGKDTTVLLGYESRSFGDEAEFIAKWSQTFRFRDIKPSEQHPVMQSEDIYLFEGTVKH</sequence>
<name>A0A9W8BNQ9_9FUNG</name>
<dbReference type="AlphaFoldDB" id="A0A9W8BNQ9"/>
<dbReference type="PANTHER" id="PTHR14614">
    <property type="entry name" value="HEPATOCELLULAR CARCINOMA-ASSOCIATED ANTIGEN"/>
    <property type="match status" value="1"/>
</dbReference>
<proteinExistence type="predicted"/>
<dbReference type="Proteomes" id="UP001150907">
    <property type="component" value="Unassembled WGS sequence"/>
</dbReference>
<keyword evidence="2" id="KW-1185">Reference proteome</keyword>
<evidence type="ECO:0000313" key="2">
    <source>
        <dbReference type="Proteomes" id="UP001150907"/>
    </source>
</evidence>
<reference evidence="1" key="1">
    <citation type="submission" date="2022-07" db="EMBL/GenBank/DDBJ databases">
        <title>Phylogenomic reconstructions and comparative analyses of Kickxellomycotina fungi.</title>
        <authorList>
            <person name="Reynolds N.K."/>
            <person name="Stajich J.E."/>
            <person name="Barry K."/>
            <person name="Grigoriev I.V."/>
            <person name="Crous P."/>
            <person name="Smith M.E."/>
        </authorList>
    </citation>
    <scope>NUCLEOTIDE SEQUENCE</scope>
    <source>
        <strain evidence="1">IMI 214461</strain>
    </source>
</reference>
<evidence type="ECO:0000313" key="1">
    <source>
        <dbReference type="EMBL" id="KAJ2007979.1"/>
    </source>
</evidence>
<dbReference type="OrthoDB" id="407325at2759"/>
<dbReference type="Gene3D" id="3.40.50.150">
    <property type="entry name" value="Vaccinia Virus protein VP39"/>
    <property type="match status" value="1"/>
</dbReference>
<dbReference type="CDD" id="cd02440">
    <property type="entry name" value="AdoMet_MTases"/>
    <property type="match status" value="1"/>
</dbReference>
<organism evidence="1 2">
    <name type="scientific">Coemansia thaxteri</name>
    <dbReference type="NCBI Taxonomy" id="2663907"/>
    <lineage>
        <taxon>Eukaryota</taxon>
        <taxon>Fungi</taxon>
        <taxon>Fungi incertae sedis</taxon>
        <taxon>Zoopagomycota</taxon>
        <taxon>Kickxellomycotina</taxon>
        <taxon>Kickxellomycetes</taxon>
        <taxon>Kickxellales</taxon>
        <taxon>Kickxellaceae</taxon>
        <taxon>Coemansia</taxon>
    </lineage>
</organism>
<dbReference type="EMBL" id="JANBQF010000014">
    <property type="protein sequence ID" value="KAJ2007979.1"/>
    <property type="molecule type" value="Genomic_DNA"/>
</dbReference>
<protein>
    <submittedName>
        <fullName evidence="1">Protein-lysine N-methyltransferase efm6</fullName>
    </submittedName>
</protein>